<reference evidence="3" key="2">
    <citation type="journal article" date="2014" name="BMC Genomics">
        <title>A genomic perspective to assessing quality of mass-reared SIT flies used in Mediterranean fruit fly (Ceratitis capitata) eradication in California.</title>
        <authorList>
            <person name="Calla B."/>
            <person name="Hall B."/>
            <person name="Hou S."/>
            <person name="Geib S.M."/>
        </authorList>
    </citation>
    <scope>NUCLEOTIDE SEQUENCE</scope>
</reference>
<proteinExistence type="evidence at transcript level"/>
<dbReference type="SUPFAM" id="SSF48371">
    <property type="entry name" value="ARM repeat"/>
    <property type="match status" value="1"/>
</dbReference>
<dbReference type="InterPro" id="IPR016024">
    <property type="entry name" value="ARM-type_fold"/>
</dbReference>
<dbReference type="AlphaFoldDB" id="W8BMJ3"/>
<evidence type="ECO:0000313" key="3">
    <source>
        <dbReference type="EMBL" id="JAC02321.1"/>
    </source>
</evidence>
<keyword evidence="3" id="KW-0647">Proteasome</keyword>
<dbReference type="Pfam" id="PF10508">
    <property type="entry name" value="Proteasom_PSMB"/>
    <property type="match status" value="1"/>
</dbReference>
<dbReference type="PANTHER" id="PTHR13554:SF10">
    <property type="entry name" value="26S PROTEASOME NON-ATPASE REGULATORY SUBUNIT 5"/>
    <property type="match status" value="1"/>
</dbReference>
<dbReference type="EMBL" id="GAMC01004235">
    <property type="protein sequence ID" value="JAC02321.1"/>
    <property type="molecule type" value="mRNA"/>
</dbReference>
<reference evidence="3" key="1">
    <citation type="submission" date="2013-07" db="EMBL/GenBank/DDBJ databases">
        <authorList>
            <person name="Geib S."/>
        </authorList>
    </citation>
    <scope>NUCLEOTIDE SEQUENCE</scope>
</reference>
<evidence type="ECO:0000256" key="2">
    <source>
        <dbReference type="ARBA" id="ARBA00014933"/>
    </source>
</evidence>
<evidence type="ECO:0000256" key="1">
    <source>
        <dbReference type="ARBA" id="ARBA00006823"/>
    </source>
</evidence>
<name>W8BMJ3_CERCA</name>
<feature type="non-terminal residue" evidence="3">
    <location>
        <position position="1"/>
    </location>
</feature>
<sequence length="521" mass="59750">VNCLFRYNLRIRESILFVCKLYSRYKMSESWFCEQIQNLSNRENRLSILADIRLRLYENEDLAGAEFESSVATRLLSVPEFWECLDGKESSQHYDLAKEILSICMSRLRIEQNNTFVVLETALSNSKPDIKAIILNTILKQFQMNFMNNKDVQIPIGLLKHILNGLQHEASNVGVPALEILKISLARHIDDHLKQQLLDMLSTNEIVKCRIYELAVSVAIESPTSLQQVEFLLDNALSELDNDDVLLQVNILEILVSLAERNHGLLYLENRKVFEIIGRRVENVSQNPLEELLIPGIMKFFSKAASVQPQKLIIDYPHMIKCLFESIFSGKESILPAAFDALANLTQSYKGIVLLDQNYPALIKETFESIASYLRSLPTDLKNRAFNALEIVFLKESNADIGKILRKWFTYLACGESMQFLMDYCRNPFPDIKVSCLRFIKSVCHHRWGIVALKNTAGFIEYLLDRNVEFDKEAKYVKYEIISAVADSDVFDAQINLQLRTYVNEGPYFVESILDIATEGN</sequence>
<organism evidence="3">
    <name type="scientific">Ceratitis capitata</name>
    <name type="common">Mediterranean fruit fly</name>
    <name type="synonym">Tephritis capitata</name>
    <dbReference type="NCBI Taxonomy" id="7213"/>
    <lineage>
        <taxon>Eukaryota</taxon>
        <taxon>Metazoa</taxon>
        <taxon>Ecdysozoa</taxon>
        <taxon>Arthropoda</taxon>
        <taxon>Hexapoda</taxon>
        <taxon>Insecta</taxon>
        <taxon>Pterygota</taxon>
        <taxon>Neoptera</taxon>
        <taxon>Endopterygota</taxon>
        <taxon>Diptera</taxon>
        <taxon>Brachycera</taxon>
        <taxon>Muscomorpha</taxon>
        <taxon>Tephritoidea</taxon>
        <taxon>Tephritidae</taxon>
        <taxon>Ceratitis</taxon>
        <taxon>Ceratitis</taxon>
    </lineage>
</organism>
<dbReference type="PANTHER" id="PTHR13554">
    <property type="entry name" value="26S PROTEASOME NON-ATPASE REGULATORY SUBUNIT 5-RELATED"/>
    <property type="match status" value="1"/>
</dbReference>
<accession>W8BMJ3</accession>
<dbReference type="OrthoDB" id="10250600at2759"/>
<gene>
    <name evidence="3" type="primary">PSMD5</name>
</gene>
<dbReference type="GO" id="GO:0005829">
    <property type="term" value="C:cytosol"/>
    <property type="evidence" value="ECO:0007669"/>
    <property type="project" value="TreeGrafter"/>
</dbReference>
<protein>
    <recommendedName>
        <fullName evidence="2">26S proteasome non-ATPase regulatory subunit 5</fullName>
    </recommendedName>
</protein>
<dbReference type="GO" id="GO:0043248">
    <property type="term" value="P:proteasome assembly"/>
    <property type="evidence" value="ECO:0007669"/>
    <property type="project" value="InterPro"/>
</dbReference>
<comment type="similarity">
    <text evidence="1">Belongs to the proteasome subunit S5B/HSM3 family.</text>
</comment>
<dbReference type="GO" id="GO:0000502">
    <property type="term" value="C:proteasome complex"/>
    <property type="evidence" value="ECO:0007669"/>
    <property type="project" value="UniProtKB-KW"/>
</dbReference>
<dbReference type="InterPro" id="IPR019538">
    <property type="entry name" value="PSMD5"/>
</dbReference>